<reference evidence="2" key="1">
    <citation type="journal article" date="2021" name="Proc. Natl. Acad. Sci. U.S.A.">
        <title>A Catalog of Tens of Thousands of Viruses from Human Metagenomes Reveals Hidden Associations with Chronic Diseases.</title>
        <authorList>
            <person name="Tisza M.J."/>
            <person name="Buck C.B."/>
        </authorList>
    </citation>
    <scope>NUCLEOTIDE SEQUENCE</scope>
    <source>
        <strain evidence="2">CtXU818</strain>
    </source>
</reference>
<accession>A0A8S5NQ22</accession>
<proteinExistence type="predicted"/>
<name>A0A8S5NQ22_9CAUD</name>
<sequence>MDCFNHLCPFRENTTSSLNRCECVACPNRCPKDMTYSTSNQTTQTEWNRREERT</sequence>
<protein>
    <submittedName>
        <fullName evidence="2">Uncharacterized protein</fullName>
    </submittedName>
</protein>
<feature type="region of interest" description="Disordered" evidence="1">
    <location>
        <begin position="34"/>
        <end position="54"/>
    </location>
</feature>
<evidence type="ECO:0000313" key="2">
    <source>
        <dbReference type="EMBL" id="DAD96147.1"/>
    </source>
</evidence>
<dbReference type="EMBL" id="BK015210">
    <property type="protein sequence ID" value="DAD96147.1"/>
    <property type="molecule type" value="Genomic_DNA"/>
</dbReference>
<feature type="compositionally biased region" description="Polar residues" evidence="1">
    <location>
        <begin position="35"/>
        <end position="46"/>
    </location>
</feature>
<evidence type="ECO:0000256" key="1">
    <source>
        <dbReference type="SAM" id="MobiDB-lite"/>
    </source>
</evidence>
<organism evidence="2">
    <name type="scientific">Siphoviridae sp. ctXU818</name>
    <dbReference type="NCBI Taxonomy" id="2826369"/>
    <lineage>
        <taxon>Viruses</taxon>
        <taxon>Duplodnaviria</taxon>
        <taxon>Heunggongvirae</taxon>
        <taxon>Uroviricota</taxon>
        <taxon>Caudoviricetes</taxon>
    </lineage>
</organism>